<dbReference type="Proteomes" id="UP001420932">
    <property type="component" value="Unassembled WGS sequence"/>
</dbReference>
<name>A0AAP0K1B7_9MAGN</name>
<comment type="caution">
    <text evidence="1">The sequence shown here is derived from an EMBL/GenBank/DDBJ whole genome shotgun (WGS) entry which is preliminary data.</text>
</comment>
<sequence length="160" mass="18039">MEMVRVAVVCHSCNFFVLGWSPWQRDRSVGAEGVRRVWEDRRAAQQCENSSNLPETYSVPIFFLGEDIKNLQYAPLLSQVVAEKHIDQNDSMTLNYGCLSNDFFLFDYGFVITSNPFDCIDFQYDEGLVDAANMAASISFHPLINFSSPALHGSGRSSHN</sequence>
<evidence type="ECO:0000313" key="1">
    <source>
        <dbReference type="EMBL" id="KAK9143495.1"/>
    </source>
</evidence>
<dbReference type="SUPFAM" id="SSF82199">
    <property type="entry name" value="SET domain"/>
    <property type="match status" value="1"/>
</dbReference>
<reference evidence="1 2" key="1">
    <citation type="submission" date="2024-01" db="EMBL/GenBank/DDBJ databases">
        <title>Genome assemblies of Stephania.</title>
        <authorList>
            <person name="Yang L."/>
        </authorList>
    </citation>
    <scope>NUCLEOTIDE SEQUENCE [LARGE SCALE GENOMIC DNA]</scope>
    <source>
        <strain evidence="1">YNDBR</strain>
        <tissue evidence="1">Leaf</tissue>
    </source>
</reference>
<accession>A0AAP0K1B7</accession>
<evidence type="ECO:0000313" key="2">
    <source>
        <dbReference type="Proteomes" id="UP001420932"/>
    </source>
</evidence>
<gene>
    <name evidence="1" type="ORF">Syun_012895</name>
</gene>
<proteinExistence type="predicted"/>
<keyword evidence="2" id="KW-1185">Reference proteome</keyword>
<dbReference type="EMBL" id="JBBNAF010000005">
    <property type="protein sequence ID" value="KAK9143495.1"/>
    <property type="molecule type" value="Genomic_DNA"/>
</dbReference>
<protein>
    <submittedName>
        <fullName evidence="1">Uncharacterized protein</fullName>
    </submittedName>
</protein>
<dbReference type="InterPro" id="IPR046341">
    <property type="entry name" value="SET_dom_sf"/>
</dbReference>
<dbReference type="AlphaFoldDB" id="A0AAP0K1B7"/>
<organism evidence="1 2">
    <name type="scientific">Stephania yunnanensis</name>
    <dbReference type="NCBI Taxonomy" id="152371"/>
    <lineage>
        <taxon>Eukaryota</taxon>
        <taxon>Viridiplantae</taxon>
        <taxon>Streptophyta</taxon>
        <taxon>Embryophyta</taxon>
        <taxon>Tracheophyta</taxon>
        <taxon>Spermatophyta</taxon>
        <taxon>Magnoliopsida</taxon>
        <taxon>Ranunculales</taxon>
        <taxon>Menispermaceae</taxon>
        <taxon>Menispermoideae</taxon>
        <taxon>Cissampelideae</taxon>
        <taxon>Stephania</taxon>
    </lineage>
</organism>